<feature type="domain" description="Core-binding (CB)" evidence="6">
    <location>
        <begin position="18"/>
        <end position="105"/>
    </location>
</feature>
<evidence type="ECO:0000313" key="7">
    <source>
        <dbReference type="EMBL" id="GCE15640.1"/>
    </source>
</evidence>
<proteinExistence type="inferred from homology"/>
<dbReference type="PANTHER" id="PTHR30349:SF41">
    <property type="entry name" value="INTEGRASE_RECOMBINASE PROTEIN MJ0367-RELATED"/>
    <property type="match status" value="1"/>
</dbReference>
<organism evidence="7 8">
    <name type="scientific">Tengunoibacter tsumagoiensis</name>
    <dbReference type="NCBI Taxonomy" id="2014871"/>
    <lineage>
        <taxon>Bacteria</taxon>
        <taxon>Bacillati</taxon>
        <taxon>Chloroflexota</taxon>
        <taxon>Ktedonobacteria</taxon>
        <taxon>Ktedonobacterales</taxon>
        <taxon>Dictyobacteraceae</taxon>
        <taxon>Tengunoibacter</taxon>
    </lineage>
</organism>
<evidence type="ECO:0000313" key="8">
    <source>
        <dbReference type="Proteomes" id="UP000287352"/>
    </source>
</evidence>
<dbReference type="InterPro" id="IPR002104">
    <property type="entry name" value="Integrase_catalytic"/>
</dbReference>
<dbReference type="Gene3D" id="1.10.443.10">
    <property type="entry name" value="Intergrase catalytic core"/>
    <property type="match status" value="1"/>
</dbReference>
<feature type="domain" description="Tyr recombinase" evidence="5">
    <location>
        <begin position="126"/>
        <end position="306"/>
    </location>
</feature>
<evidence type="ECO:0000256" key="3">
    <source>
        <dbReference type="ARBA" id="ARBA00023172"/>
    </source>
</evidence>
<comment type="caution">
    <text evidence="7">The sequence shown here is derived from an EMBL/GenBank/DDBJ whole genome shotgun (WGS) entry which is preliminary data.</text>
</comment>
<dbReference type="Proteomes" id="UP000287352">
    <property type="component" value="Unassembled WGS sequence"/>
</dbReference>
<gene>
    <name evidence="7" type="ORF">KTT_54990</name>
</gene>
<dbReference type="InterPro" id="IPR050090">
    <property type="entry name" value="Tyrosine_recombinase_XerCD"/>
</dbReference>
<dbReference type="GO" id="GO:0006310">
    <property type="term" value="P:DNA recombination"/>
    <property type="evidence" value="ECO:0007669"/>
    <property type="project" value="UniProtKB-KW"/>
</dbReference>
<dbReference type="SUPFAM" id="SSF56349">
    <property type="entry name" value="DNA breaking-rejoining enzymes"/>
    <property type="match status" value="1"/>
</dbReference>
<dbReference type="PROSITE" id="PS51898">
    <property type="entry name" value="TYR_RECOMBINASE"/>
    <property type="match status" value="1"/>
</dbReference>
<keyword evidence="8" id="KW-1185">Reference proteome</keyword>
<dbReference type="GO" id="GO:0015074">
    <property type="term" value="P:DNA integration"/>
    <property type="evidence" value="ECO:0007669"/>
    <property type="project" value="InterPro"/>
</dbReference>
<dbReference type="EMBL" id="BIFR01000002">
    <property type="protein sequence ID" value="GCE15640.1"/>
    <property type="molecule type" value="Genomic_DNA"/>
</dbReference>
<reference evidence="8" key="1">
    <citation type="submission" date="2018-12" db="EMBL/GenBank/DDBJ databases">
        <title>Tengunoibacter tsumagoiensis gen. nov., sp. nov., Dictyobacter kobayashii sp. nov., D. alpinus sp. nov., and D. joshuensis sp. nov. and description of Dictyobacteraceae fam. nov. within the order Ktedonobacterales isolated from Tengu-no-mugimeshi.</title>
        <authorList>
            <person name="Wang C.M."/>
            <person name="Zheng Y."/>
            <person name="Sakai Y."/>
            <person name="Toyoda A."/>
            <person name="Minakuchi Y."/>
            <person name="Abe K."/>
            <person name="Yokota A."/>
            <person name="Yabe S."/>
        </authorList>
    </citation>
    <scope>NUCLEOTIDE SEQUENCE [LARGE SCALE GENOMIC DNA]</scope>
    <source>
        <strain evidence="8">Uno3</strain>
    </source>
</reference>
<evidence type="ECO:0000256" key="2">
    <source>
        <dbReference type="ARBA" id="ARBA00023125"/>
    </source>
</evidence>
<protein>
    <recommendedName>
        <fullName evidence="9">Tyrosine recombinase XerC</fullName>
    </recommendedName>
</protein>
<dbReference type="CDD" id="cd00397">
    <property type="entry name" value="DNA_BRE_C"/>
    <property type="match status" value="1"/>
</dbReference>
<dbReference type="Gene3D" id="1.10.150.130">
    <property type="match status" value="1"/>
</dbReference>
<comment type="similarity">
    <text evidence="1">Belongs to the 'phage' integrase family.</text>
</comment>
<dbReference type="InterPro" id="IPR010998">
    <property type="entry name" value="Integrase_recombinase_N"/>
</dbReference>
<dbReference type="InterPro" id="IPR013762">
    <property type="entry name" value="Integrase-like_cat_sf"/>
</dbReference>
<evidence type="ECO:0000256" key="4">
    <source>
        <dbReference type="PROSITE-ProRule" id="PRU01248"/>
    </source>
</evidence>
<name>A0A402A909_9CHLR</name>
<evidence type="ECO:0000256" key="1">
    <source>
        <dbReference type="ARBA" id="ARBA00008857"/>
    </source>
</evidence>
<evidence type="ECO:0000259" key="5">
    <source>
        <dbReference type="PROSITE" id="PS51898"/>
    </source>
</evidence>
<sequence length="309" mass="35462">MARKAQPMLSESGQQALDQYRQVLQQFEDISLVTICNSLSDLRQFIAWYEDSWCGEQEERNFTPQAVAPPLLIRYREYLQISLGLKSSSVNRTLMSLKQYFAWARTTQLIQSDPAALIKFVPKEASPPRHLSNEDEEALVAAVNAVGTLRDQTIVTLLLHTGLRVQELCTLTRQQIHLGKRNGTLRIVGKRKNVREVPLNTTARSILNQYLETLCQDCQYLFPSEKTHRSLTGRALGHLVTKYATQAQIAALSPHDLRHRFGYRMAEFVSRHRLAQIMGHDSLDTRCSIFVEPSRICNRMWRKSHGYNH</sequence>
<accession>A0A402A909</accession>
<dbReference type="PANTHER" id="PTHR30349">
    <property type="entry name" value="PHAGE INTEGRASE-RELATED"/>
    <property type="match status" value="1"/>
</dbReference>
<evidence type="ECO:0000259" key="6">
    <source>
        <dbReference type="PROSITE" id="PS51900"/>
    </source>
</evidence>
<dbReference type="Pfam" id="PF00589">
    <property type="entry name" value="Phage_integrase"/>
    <property type="match status" value="1"/>
</dbReference>
<keyword evidence="2 4" id="KW-0238">DNA-binding</keyword>
<evidence type="ECO:0008006" key="9">
    <source>
        <dbReference type="Google" id="ProtNLM"/>
    </source>
</evidence>
<dbReference type="InterPro" id="IPR011010">
    <property type="entry name" value="DNA_brk_join_enz"/>
</dbReference>
<dbReference type="AlphaFoldDB" id="A0A402A909"/>
<dbReference type="PROSITE" id="PS51900">
    <property type="entry name" value="CB"/>
    <property type="match status" value="1"/>
</dbReference>
<dbReference type="GO" id="GO:0003677">
    <property type="term" value="F:DNA binding"/>
    <property type="evidence" value="ECO:0007669"/>
    <property type="project" value="UniProtKB-UniRule"/>
</dbReference>
<dbReference type="RefSeq" id="WP_218029007.1">
    <property type="nucleotide sequence ID" value="NZ_BIFR01000002.1"/>
</dbReference>
<keyword evidence="3" id="KW-0233">DNA recombination</keyword>
<dbReference type="InterPro" id="IPR044068">
    <property type="entry name" value="CB"/>
</dbReference>